<dbReference type="KEGG" id="foc:113207210"/>
<dbReference type="GO" id="GO:0016787">
    <property type="term" value="F:hydrolase activity"/>
    <property type="evidence" value="ECO:0007669"/>
    <property type="project" value="UniProtKB-KW"/>
</dbReference>
<dbReference type="Pfam" id="PF00271">
    <property type="entry name" value="Helicase_C"/>
    <property type="match status" value="1"/>
</dbReference>
<dbReference type="GeneID" id="113207210"/>
<dbReference type="CDD" id="cd15489">
    <property type="entry name" value="PHD_SF"/>
    <property type="match status" value="1"/>
</dbReference>
<feature type="compositionally biased region" description="Basic and acidic residues" evidence="6">
    <location>
        <begin position="164"/>
        <end position="174"/>
    </location>
</feature>
<dbReference type="FunFam" id="3.40.50.10810:FF:000013">
    <property type="entry name" value="E3 ubiquitin-protein ligase SHPRH isoform X2"/>
    <property type="match status" value="1"/>
</dbReference>
<evidence type="ECO:0000256" key="3">
    <source>
        <dbReference type="ARBA" id="ARBA00022801"/>
    </source>
</evidence>
<dbReference type="Gene3D" id="3.40.50.10810">
    <property type="entry name" value="Tandem AAA-ATPase domain"/>
    <property type="match status" value="2"/>
</dbReference>
<dbReference type="InterPro" id="IPR013083">
    <property type="entry name" value="Znf_RING/FYVE/PHD"/>
</dbReference>
<dbReference type="Pfam" id="PF00097">
    <property type="entry name" value="zf-C3HC4"/>
    <property type="match status" value="1"/>
</dbReference>
<sequence length="1273" mass="144694">MSRRLENDELFKVVKDFHAKENREVSSVEHPSLLPKLRLYQKEAVQWMIQRETCSVFENIFLEIVEAVEDDSSSHGAKGLPVARLPTGGILSDEMGLGKTVEVLACILNNPRGDVVIPIPKNIQPEDPKKVNETVQSHKKKATKKRKQKDDDDDWQPSSKNKKEKGSATKGELEMEAKTECKEVELKGKCRSRAKLLAQQWYESKLSEVNKNPIRAYRESIFEGSPNSSRNVVVQCICSETGEDGIMKCKSCSRWLHKKCIGALKWNGVQPVYCPQCWLKQTPVQSRATLIVSPTSISGQWLNEVKRHISKDANFKVLAYKGVRVDGFSQPYDFADYDLILTTYEILRHELCLAEVHERRSLRYEKRYFSPTCPLLCVDFWRICLDEAQIVEGHATAAADMVSRFSSVHRWAVTGTPVQKSLQDLYGLVVFLCIEPYCNMTDWKNILYEPFCNGKKGPMYTLLAHIMWRSSKIDVLDQIQIPQQTELLCLNDFSPVEQHFYLRTHQECSNDFLEKLSKFESLNWTLESLKVVTVNHILGPLLKLRQACSHPQAVRGNVLTAQKKTMTMPELLEALIKKTAIEAQDALRKHISSLNAIAGLHIICNEFVSAAEKYREVLQIADEYKGRVNVDTLQRIHTMHNLDEVIKCHRDVIPPTLRDDSLCDEAKNLQDNYLSKSQASVIAAEENLKVLSGSVSSIEGKFSEMSNSNWWVDLCYVLDREEMLLRIHDALVNHRKSLADVSSSSIINRVSTINGVQVICNQWLEDIEKNQTKVRKELEALKAADSATLVNDAVDCHLRVSNLKSKKTFCQLCKVENILKNYETGLFDIKLKRNENTMVGDVYLLGQGKEGSWKPSEQETVLRTILSFGRQKKAENNLVKSGTLFIKIMDALRKEFKPLRLLWSMINERTCAQDELNMCKLRLRLRLPEEAVPSHAISTNRRKSVPKKNNLSSNLDTKMENLHVIEIHQVETMIHQNKLEAASALSDLKKKYGTVAYLQNLRNKDDSKSNVEVCPVCRSNLEKKWAVLSCGHCYCMDCVSELFKKKQVLCAICRENTKFDEVSFVNPSSDDKIESTETENSLPSVEGSHSTKVEAIIKKLFLLKAADPYVKVLVFSTWERVLDVLEEALTQNNVKHLRLRTGPKYELTLKLFKDQDEEDTVTALLLPLKLGSKGLNLTEATHVMMVEPVLNPAEELQAIGRVHRIGQTRPTFVHRFLIKDTIEERMFSAVQATGKEKWSGKQVTLQQLKDLFTSSQSAVPGAQTSSSPILVQD</sequence>
<dbReference type="PROSITE" id="PS50089">
    <property type="entry name" value="ZF_RING_2"/>
    <property type="match status" value="1"/>
</dbReference>
<dbReference type="GO" id="GO:0061630">
    <property type="term" value="F:ubiquitin protein ligase activity"/>
    <property type="evidence" value="ECO:0007669"/>
    <property type="project" value="TreeGrafter"/>
</dbReference>
<dbReference type="InterPro" id="IPR001650">
    <property type="entry name" value="Helicase_C-like"/>
</dbReference>
<dbReference type="InterPro" id="IPR052583">
    <property type="entry name" value="ATP-helicase/E3_Ub-Ligase"/>
</dbReference>
<dbReference type="InterPro" id="IPR049730">
    <property type="entry name" value="SNF2/RAD54-like_C"/>
</dbReference>
<dbReference type="InterPro" id="IPR048686">
    <property type="entry name" value="SHPRH_helical_1st"/>
</dbReference>
<evidence type="ECO:0000259" key="7">
    <source>
        <dbReference type="PROSITE" id="PS50089"/>
    </source>
</evidence>
<evidence type="ECO:0000256" key="4">
    <source>
        <dbReference type="ARBA" id="ARBA00022833"/>
    </source>
</evidence>
<dbReference type="GO" id="GO:0008270">
    <property type="term" value="F:zinc ion binding"/>
    <property type="evidence" value="ECO:0007669"/>
    <property type="project" value="UniProtKB-KW"/>
</dbReference>
<dbReference type="InterPro" id="IPR001841">
    <property type="entry name" value="Znf_RING"/>
</dbReference>
<dbReference type="InterPro" id="IPR011011">
    <property type="entry name" value="Znf_FYVE_PHD"/>
</dbReference>
<dbReference type="Pfam" id="PF00176">
    <property type="entry name" value="SNF2-rel_dom"/>
    <property type="match status" value="1"/>
</dbReference>
<dbReference type="PROSITE" id="PS51194">
    <property type="entry name" value="HELICASE_CTER"/>
    <property type="match status" value="1"/>
</dbReference>
<dbReference type="CDD" id="cd18070">
    <property type="entry name" value="DEXQc_SHPRH"/>
    <property type="match status" value="1"/>
</dbReference>
<organism evidence="9 10">
    <name type="scientific">Frankliniella occidentalis</name>
    <name type="common">Western flower thrips</name>
    <name type="synonym">Euthrips occidentalis</name>
    <dbReference type="NCBI Taxonomy" id="133901"/>
    <lineage>
        <taxon>Eukaryota</taxon>
        <taxon>Metazoa</taxon>
        <taxon>Ecdysozoa</taxon>
        <taxon>Arthropoda</taxon>
        <taxon>Hexapoda</taxon>
        <taxon>Insecta</taxon>
        <taxon>Pterygota</taxon>
        <taxon>Neoptera</taxon>
        <taxon>Paraneoptera</taxon>
        <taxon>Thysanoptera</taxon>
        <taxon>Terebrantia</taxon>
        <taxon>Thripoidea</taxon>
        <taxon>Thripidae</taxon>
        <taxon>Frankliniella</taxon>
    </lineage>
</organism>
<dbReference type="Pfam" id="PF21325">
    <property type="entry name" value="SHPRH_helical-1st"/>
    <property type="match status" value="1"/>
</dbReference>
<dbReference type="InterPro" id="IPR000330">
    <property type="entry name" value="SNF2_N"/>
</dbReference>
<feature type="region of interest" description="Disordered" evidence="6">
    <location>
        <begin position="117"/>
        <end position="174"/>
    </location>
</feature>
<dbReference type="PANTHER" id="PTHR45865:SF1">
    <property type="entry name" value="E3 UBIQUITIN-PROTEIN LIGASE SHPRH"/>
    <property type="match status" value="1"/>
</dbReference>
<keyword evidence="1" id="KW-0479">Metal-binding</keyword>
<dbReference type="Pfam" id="PF21324">
    <property type="entry name" value="SHPRH_helical-2nd"/>
    <property type="match status" value="1"/>
</dbReference>
<dbReference type="SMART" id="SM00490">
    <property type="entry name" value="HELICc"/>
    <property type="match status" value="1"/>
</dbReference>
<dbReference type="SUPFAM" id="SSF57850">
    <property type="entry name" value="RING/U-box"/>
    <property type="match status" value="1"/>
</dbReference>
<feature type="domain" description="Helicase C-terminal" evidence="8">
    <location>
        <begin position="1102"/>
        <end position="1252"/>
    </location>
</feature>
<dbReference type="InterPro" id="IPR048695">
    <property type="entry name" value="SHPRH_helical_2nd"/>
</dbReference>
<dbReference type="Proteomes" id="UP000504606">
    <property type="component" value="Unplaced"/>
</dbReference>
<dbReference type="RefSeq" id="XP_026279452.1">
    <property type="nucleotide sequence ID" value="XM_026423667.2"/>
</dbReference>
<dbReference type="OrthoDB" id="423559at2759"/>
<dbReference type="GO" id="GO:0006974">
    <property type="term" value="P:DNA damage response"/>
    <property type="evidence" value="ECO:0007669"/>
    <property type="project" value="TreeGrafter"/>
</dbReference>
<evidence type="ECO:0000313" key="11">
    <source>
        <dbReference type="RefSeq" id="XP_026279452.1"/>
    </source>
</evidence>
<dbReference type="SMART" id="SM00487">
    <property type="entry name" value="DEXDc"/>
    <property type="match status" value="1"/>
</dbReference>
<dbReference type="InterPro" id="IPR017907">
    <property type="entry name" value="Znf_RING_CS"/>
</dbReference>
<dbReference type="GO" id="GO:0000209">
    <property type="term" value="P:protein polyubiquitination"/>
    <property type="evidence" value="ECO:0007669"/>
    <property type="project" value="TreeGrafter"/>
</dbReference>
<dbReference type="AlphaFoldDB" id="A0A6J1SLN8"/>
<dbReference type="GO" id="GO:0005634">
    <property type="term" value="C:nucleus"/>
    <property type="evidence" value="ECO:0007669"/>
    <property type="project" value="TreeGrafter"/>
</dbReference>
<dbReference type="GO" id="GO:0005524">
    <property type="term" value="F:ATP binding"/>
    <property type="evidence" value="ECO:0007669"/>
    <property type="project" value="InterPro"/>
</dbReference>
<evidence type="ECO:0000256" key="1">
    <source>
        <dbReference type="ARBA" id="ARBA00022723"/>
    </source>
</evidence>
<evidence type="ECO:0000256" key="6">
    <source>
        <dbReference type="SAM" id="MobiDB-lite"/>
    </source>
</evidence>
<feature type="domain" description="RING-type" evidence="7">
    <location>
        <begin position="1014"/>
        <end position="1054"/>
    </location>
</feature>
<keyword evidence="2 5" id="KW-0863">Zinc-finger</keyword>
<keyword evidence="9" id="KW-1185">Reference proteome</keyword>
<dbReference type="Gene3D" id="3.30.40.10">
    <property type="entry name" value="Zinc/RING finger domain, C3HC4 (zinc finger)"/>
    <property type="match status" value="2"/>
</dbReference>
<dbReference type="InterPro" id="IPR014001">
    <property type="entry name" value="Helicase_ATP-bd"/>
</dbReference>
<dbReference type="SUPFAM" id="SSF52540">
    <property type="entry name" value="P-loop containing nucleoside triphosphate hydrolases"/>
    <property type="match status" value="2"/>
</dbReference>
<evidence type="ECO:0000256" key="5">
    <source>
        <dbReference type="PROSITE-ProRule" id="PRU00175"/>
    </source>
</evidence>
<protein>
    <submittedName>
        <fullName evidence="10 11">E3 ubiquitin-protein ligase SHPRH</fullName>
    </submittedName>
</protein>
<evidence type="ECO:0000259" key="8">
    <source>
        <dbReference type="PROSITE" id="PS51194"/>
    </source>
</evidence>
<name>A0A6J1SLN8_FRAOC</name>
<keyword evidence="4" id="KW-0862">Zinc</keyword>
<dbReference type="InterPro" id="IPR018957">
    <property type="entry name" value="Znf_C3HC4_RING-type"/>
</dbReference>
<gene>
    <name evidence="10 11" type="primary">LOC113207210</name>
</gene>
<evidence type="ECO:0000313" key="10">
    <source>
        <dbReference type="RefSeq" id="XP_026279451.1"/>
    </source>
</evidence>
<feature type="compositionally biased region" description="Basic residues" evidence="6">
    <location>
        <begin position="137"/>
        <end position="147"/>
    </location>
</feature>
<dbReference type="Gene3D" id="3.40.50.300">
    <property type="entry name" value="P-loop containing nucleotide triphosphate hydrolases"/>
    <property type="match status" value="1"/>
</dbReference>
<dbReference type="SMART" id="SM00184">
    <property type="entry name" value="RING"/>
    <property type="match status" value="2"/>
</dbReference>
<dbReference type="PROSITE" id="PS00518">
    <property type="entry name" value="ZF_RING_1"/>
    <property type="match status" value="1"/>
</dbReference>
<keyword evidence="3" id="KW-0378">Hydrolase</keyword>
<dbReference type="InterPro" id="IPR038718">
    <property type="entry name" value="SNF2-like_sf"/>
</dbReference>
<dbReference type="RefSeq" id="XP_026279451.1">
    <property type="nucleotide sequence ID" value="XM_026423666.2"/>
</dbReference>
<dbReference type="CDD" id="cd18793">
    <property type="entry name" value="SF2_C_SNF"/>
    <property type="match status" value="1"/>
</dbReference>
<evidence type="ECO:0000313" key="9">
    <source>
        <dbReference type="Proteomes" id="UP000504606"/>
    </source>
</evidence>
<dbReference type="SUPFAM" id="SSF57903">
    <property type="entry name" value="FYVE/PHD zinc finger"/>
    <property type="match status" value="1"/>
</dbReference>
<dbReference type="InterPro" id="IPR027417">
    <property type="entry name" value="P-loop_NTPase"/>
</dbReference>
<reference evidence="10 11" key="1">
    <citation type="submission" date="2025-04" db="UniProtKB">
        <authorList>
            <consortium name="RefSeq"/>
        </authorList>
    </citation>
    <scope>IDENTIFICATION</scope>
    <source>
        <tissue evidence="10 11">Whole organism</tissue>
    </source>
</reference>
<dbReference type="PANTHER" id="PTHR45865">
    <property type="entry name" value="E3 UBIQUITIN-PROTEIN LIGASE SHPRH FAMILY MEMBER"/>
    <property type="match status" value="1"/>
</dbReference>
<evidence type="ECO:0000256" key="2">
    <source>
        <dbReference type="ARBA" id="ARBA00022771"/>
    </source>
</evidence>
<proteinExistence type="predicted"/>
<accession>A0A6J1SLN8</accession>